<evidence type="ECO:0000256" key="1">
    <source>
        <dbReference type="ARBA" id="ARBA00010688"/>
    </source>
</evidence>
<evidence type="ECO:0000259" key="7">
    <source>
        <dbReference type="Pfam" id="PF00294"/>
    </source>
</evidence>
<evidence type="ECO:0000256" key="5">
    <source>
        <dbReference type="ARBA" id="ARBA00022840"/>
    </source>
</evidence>
<dbReference type="PIRSF" id="PIRSF000535">
    <property type="entry name" value="1PFK/6PFK/LacC"/>
    <property type="match status" value="1"/>
</dbReference>
<keyword evidence="5" id="KW-0067">ATP-binding</keyword>
<keyword evidence="3" id="KW-0547">Nucleotide-binding</keyword>
<dbReference type="PANTHER" id="PTHR46566:SF2">
    <property type="entry name" value="ATP-DEPENDENT 6-PHOSPHOFRUCTOKINASE ISOZYME 2"/>
    <property type="match status" value="1"/>
</dbReference>
<dbReference type="GO" id="GO:0005524">
    <property type="term" value="F:ATP binding"/>
    <property type="evidence" value="ECO:0007669"/>
    <property type="project" value="UniProtKB-KW"/>
</dbReference>
<dbReference type="AlphaFoldDB" id="A0A286GD25"/>
<proteinExistence type="inferred from homology"/>
<accession>A0A286GD25</accession>
<reference evidence="9" key="1">
    <citation type="submission" date="2017-09" db="EMBL/GenBank/DDBJ databases">
        <authorList>
            <person name="Varghese N."/>
            <person name="Submissions S."/>
        </authorList>
    </citation>
    <scope>NUCLEOTIDE SEQUENCE [LARGE SCALE GENOMIC DNA]</scope>
    <source>
        <strain evidence="9">DSM 29961</strain>
    </source>
</reference>
<evidence type="ECO:0000256" key="6">
    <source>
        <dbReference type="PIRNR" id="PIRNR000535"/>
    </source>
</evidence>
<dbReference type="OrthoDB" id="9801219at2"/>
<protein>
    <submittedName>
        <fullName evidence="8">6-phosphofructokinase 2</fullName>
    </submittedName>
</protein>
<evidence type="ECO:0000313" key="9">
    <source>
        <dbReference type="Proteomes" id="UP000219452"/>
    </source>
</evidence>
<dbReference type="PROSITE" id="PS00583">
    <property type="entry name" value="PFKB_KINASES_1"/>
    <property type="match status" value="1"/>
</dbReference>
<dbReference type="FunFam" id="3.40.1190.20:FF:000001">
    <property type="entry name" value="Phosphofructokinase"/>
    <property type="match status" value="1"/>
</dbReference>
<dbReference type="Proteomes" id="UP000219452">
    <property type="component" value="Unassembled WGS sequence"/>
</dbReference>
<dbReference type="Pfam" id="PF00294">
    <property type="entry name" value="PfkB"/>
    <property type="match status" value="1"/>
</dbReference>
<dbReference type="Gene3D" id="3.40.1190.20">
    <property type="match status" value="1"/>
</dbReference>
<keyword evidence="9" id="KW-1185">Reference proteome</keyword>
<evidence type="ECO:0000256" key="2">
    <source>
        <dbReference type="ARBA" id="ARBA00022679"/>
    </source>
</evidence>
<keyword evidence="2 6" id="KW-0808">Transferase</keyword>
<evidence type="ECO:0000256" key="3">
    <source>
        <dbReference type="ARBA" id="ARBA00022741"/>
    </source>
</evidence>
<dbReference type="InterPro" id="IPR017583">
    <property type="entry name" value="Tagatose/fructose_Pkinase"/>
</dbReference>
<dbReference type="SUPFAM" id="SSF53613">
    <property type="entry name" value="Ribokinase-like"/>
    <property type="match status" value="1"/>
</dbReference>
<dbReference type="EMBL" id="OCNH01000003">
    <property type="protein sequence ID" value="SOD93417.1"/>
    <property type="molecule type" value="Genomic_DNA"/>
</dbReference>
<dbReference type="PANTHER" id="PTHR46566">
    <property type="entry name" value="1-PHOSPHOFRUCTOKINASE-RELATED"/>
    <property type="match status" value="1"/>
</dbReference>
<sequence length="314" mass="33343">MLVTLTLNPAVDISMTTDRLIPEQKIHCSQPRYDAGGGGINVSKAIHRLGGESLAVFTSGGSSGLRLQELVEKEGIHYEIIGIDGLTRECFVVTETIPNQQFRFGTPGPTLSSAEADACLSHLQTLAEPIDYLVASGSLPPGLPVDFYARIARIAKERGIRLVLDAAGESLRMALAEGVFLIKPNVGELARLVGVERLETDQIAKAADTLIQAGSCEIVVVSLGPLGAMLITRNGQELVQAPPVKKISTVGAGDSLVGGMVYALSQGMSYSDMIRLGVACGTAATMNPGTQLFQKADVDRLLSWINQQQKFVIV</sequence>
<dbReference type="CDD" id="cd01164">
    <property type="entry name" value="FruK_PfkB_like"/>
    <property type="match status" value="1"/>
</dbReference>
<name>A0A286GD25_9BACT</name>
<dbReference type="NCBIfam" id="TIGR03168">
    <property type="entry name" value="1-PFK"/>
    <property type="match status" value="1"/>
</dbReference>
<dbReference type="GO" id="GO:0005829">
    <property type="term" value="C:cytosol"/>
    <property type="evidence" value="ECO:0007669"/>
    <property type="project" value="TreeGrafter"/>
</dbReference>
<comment type="similarity">
    <text evidence="1">Belongs to the carbohydrate kinase PfkB family.</text>
</comment>
<keyword evidence="4 8" id="KW-0418">Kinase</keyword>
<organism evidence="8 9">
    <name type="scientific">Spirosoma fluviale</name>
    <dbReference type="NCBI Taxonomy" id="1597977"/>
    <lineage>
        <taxon>Bacteria</taxon>
        <taxon>Pseudomonadati</taxon>
        <taxon>Bacteroidota</taxon>
        <taxon>Cytophagia</taxon>
        <taxon>Cytophagales</taxon>
        <taxon>Cytophagaceae</taxon>
        <taxon>Spirosoma</taxon>
    </lineage>
</organism>
<dbReference type="GO" id="GO:0003872">
    <property type="term" value="F:6-phosphofructokinase activity"/>
    <property type="evidence" value="ECO:0007669"/>
    <property type="project" value="TreeGrafter"/>
</dbReference>
<gene>
    <name evidence="8" type="ORF">SAMN06269250_4489</name>
</gene>
<feature type="domain" description="Carbohydrate kinase PfkB" evidence="7">
    <location>
        <begin position="11"/>
        <end position="292"/>
    </location>
</feature>
<evidence type="ECO:0000313" key="8">
    <source>
        <dbReference type="EMBL" id="SOD93417.1"/>
    </source>
</evidence>
<dbReference type="InterPro" id="IPR029056">
    <property type="entry name" value="Ribokinase-like"/>
</dbReference>
<dbReference type="InterPro" id="IPR002173">
    <property type="entry name" value="Carboh/pur_kinase_PfkB_CS"/>
</dbReference>
<dbReference type="InterPro" id="IPR011611">
    <property type="entry name" value="PfkB_dom"/>
</dbReference>
<dbReference type="PROSITE" id="PS00584">
    <property type="entry name" value="PFKB_KINASES_2"/>
    <property type="match status" value="1"/>
</dbReference>
<evidence type="ECO:0000256" key="4">
    <source>
        <dbReference type="ARBA" id="ARBA00022777"/>
    </source>
</evidence>
<dbReference type="RefSeq" id="WP_097128473.1">
    <property type="nucleotide sequence ID" value="NZ_OCNH01000003.1"/>
</dbReference>